<evidence type="ECO:0000256" key="2">
    <source>
        <dbReference type="ARBA" id="ARBA00022692"/>
    </source>
</evidence>
<dbReference type="AlphaFoldDB" id="A0A0C1FKN9"/>
<feature type="transmembrane region" description="Helical" evidence="5">
    <location>
        <begin position="74"/>
        <end position="94"/>
    </location>
</feature>
<evidence type="ECO:0000313" key="7">
    <source>
        <dbReference type="EMBL" id="KIA88504.1"/>
    </source>
</evidence>
<gene>
    <name evidence="7" type="ORF">OA86_10765</name>
</gene>
<reference evidence="7 8" key="1">
    <citation type="submission" date="2014-10" db="EMBL/GenBank/DDBJ databases">
        <title>Kaistella jeonii genome.</title>
        <authorList>
            <person name="Clayton J.T."/>
            <person name="Newman J.D."/>
        </authorList>
    </citation>
    <scope>NUCLEOTIDE SEQUENCE [LARGE SCALE GENOMIC DNA]</scope>
    <source>
        <strain evidence="7 8">DSM 17048</strain>
    </source>
</reference>
<dbReference type="RefSeq" id="WP_039352847.1">
    <property type="nucleotide sequence ID" value="NZ_FOLA01000009.1"/>
</dbReference>
<comment type="caution">
    <text evidence="7">The sequence shown here is derived from an EMBL/GenBank/DDBJ whole genome shotgun (WGS) entry which is preliminary data.</text>
</comment>
<keyword evidence="2 5" id="KW-0812">Transmembrane</keyword>
<dbReference type="OrthoDB" id="673785at2"/>
<feature type="transmembrane region" description="Helical" evidence="5">
    <location>
        <begin position="146"/>
        <end position="165"/>
    </location>
</feature>
<evidence type="ECO:0000256" key="3">
    <source>
        <dbReference type="ARBA" id="ARBA00022989"/>
    </source>
</evidence>
<dbReference type="EMBL" id="JSYL01000007">
    <property type="protein sequence ID" value="KIA88504.1"/>
    <property type="molecule type" value="Genomic_DNA"/>
</dbReference>
<dbReference type="GO" id="GO:0030416">
    <property type="term" value="P:methylamine metabolic process"/>
    <property type="evidence" value="ECO:0007669"/>
    <property type="project" value="InterPro"/>
</dbReference>
<evidence type="ECO:0000256" key="4">
    <source>
        <dbReference type="ARBA" id="ARBA00023136"/>
    </source>
</evidence>
<dbReference type="Pfam" id="PF07291">
    <property type="entry name" value="MauE"/>
    <property type="match status" value="1"/>
</dbReference>
<dbReference type="Proteomes" id="UP000031473">
    <property type="component" value="Unassembled WGS sequence"/>
</dbReference>
<feature type="domain" description="Methylamine utilisation protein MauE" evidence="6">
    <location>
        <begin position="6"/>
        <end position="132"/>
    </location>
</feature>
<evidence type="ECO:0000256" key="1">
    <source>
        <dbReference type="ARBA" id="ARBA00004141"/>
    </source>
</evidence>
<dbReference type="STRING" id="266749.SAMN05421876_1099"/>
<evidence type="ECO:0000313" key="8">
    <source>
        <dbReference type="Proteomes" id="UP000031473"/>
    </source>
</evidence>
<dbReference type="GO" id="GO:0016020">
    <property type="term" value="C:membrane"/>
    <property type="evidence" value="ECO:0007669"/>
    <property type="project" value="UniProtKB-SubCell"/>
</dbReference>
<comment type="subcellular location">
    <subcellularLocation>
        <location evidence="1">Membrane</location>
        <topology evidence="1">Multi-pass membrane protein</topology>
    </subcellularLocation>
</comment>
<dbReference type="InterPro" id="IPR009908">
    <property type="entry name" value="Methylamine_util_MauE"/>
</dbReference>
<protein>
    <recommendedName>
        <fullName evidence="6">Methylamine utilisation protein MauE domain-containing protein</fullName>
    </recommendedName>
</protein>
<feature type="transmembrane region" description="Helical" evidence="5">
    <location>
        <begin position="45"/>
        <end position="67"/>
    </location>
</feature>
<organism evidence="7 8">
    <name type="scientific">Kaistella jeonii</name>
    <dbReference type="NCBI Taxonomy" id="266749"/>
    <lineage>
        <taxon>Bacteria</taxon>
        <taxon>Pseudomonadati</taxon>
        <taxon>Bacteroidota</taxon>
        <taxon>Flavobacteriia</taxon>
        <taxon>Flavobacteriales</taxon>
        <taxon>Weeksellaceae</taxon>
        <taxon>Chryseobacterium group</taxon>
        <taxon>Kaistella</taxon>
    </lineage>
</organism>
<sequence length="505" mass="57389">MKSIFKWTVTVVAYFFVVLFVYAAASKIFDFENFQVQLAQSPLLSAYAGFISYAVIILELGIAGILLFPKTRKVGLNASFGLMVAFTVYIYLILNHSDFVPCSCGGILEKMDWTQHLVFNIACVLLAITAIVFIEKERAIHFRRTAAMSSLILVVSGGGMVALFLSSEHMMKKENNFTRRFPHHPILEDQSFDLKVNSYYFVGSHGNDVYLGNPSAPFRILKIDGPFLKTDTIDLVPSTEHHFQNLRYQVQNDYLYAYDGSVPVIYASHLDSLKYPLREISSKDAFFDQLVPVSPTQFMMRVEDKPSQKTALATLTLGKPHQVRINSSVLTEKADGGFDADGQLLYDAELGDCFYLFYYRNQILKINNSLKLVGRMKTIDTVTTAHLKIKILTDGRKKMIAPPLLVNRNMTIHQGLIFNESNLVGKHESQEMWKKNTVVDVYTTTPAGYWGSIYVQNRGKNKMSQMLVTDTYFYMMSGNEIIRYRCAQTLTDHFMYGRSRKPISE</sequence>
<evidence type="ECO:0000256" key="5">
    <source>
        <dbReference type="SAM" id="Phobius"/>
    </source>
</evidence>
<name>A0A0C1FKN9_9FLAO</name>
<accession>A0A0C1FKN9</accession>
<evidence type="ECO:0000259" key="6">
    <source>
        <dbReference type="Pfam" id="PF07291"/>
    </source>
</evidence>
<feature type="transmembrane region" description="Helical" evidence="5">
    <location>
        <begin position="7"/>
        <end position="25"/>
    </location>
</feature>
<keyword evidence="3 5" id="KW-1133">Transmembrane helix</keyword>
<keyword evidence="4 5" id="KW-0472">Membrane</keyword>
<keyword evidence="8" id="KW-1185">Reference proteome</keyword>
<feature type="transmembrane region" description="Helical" evidence="5">
    <location>
        <begin position="114"/>
        <end position="134"/>
    </location>
</feature>
<proteinExistence type="predicted"/>